<evidence type="ECO:0000313" key="3">
    <source>
        <dbReference type="Proteomes" id="UP000023152"/>
    </source>
</evidence>
<sequence length="359" mass="41776">MNLNDVKIEKTLNSDISSPFQTLASPPISLRRAQCVVYNYEILICGSYDSKECYSYHTIKNQYKYICSYPKNVVSFGHCVVSLGDSNQNEITLLSFGGQPRNQRKHTLVMKYISVWDNEITDSNPLNKWVALRNNDGKEIIIGRYEDDYQGVKAIIGGSNDHLLFVTYHPKNIDVFDLNTLKYINFYILPTDGYIKHQCFLSADKHCNHMLLFSKSKGLSIEYDEQRNIFQFHEMRVCAAMRSLCSFGHVYINGCILFFGGEDGFNYSMKDNKWTISVQNWPTALRGCITVLNDDNTFMHILGQSDENYRISIHLKTKIDEWMEIEQRWIEENKEILEAEDIRAELEQMKRELDINKLN</sequence>
<dbReference type="EMBL" id="ASPP01005236">
    <property type="protein sequence ID" value="ETO30917.1"/>
    <property type="molecule type" value="Genomic_DNA"/>
</dbReference>
<keyword evidence="1" id="KW-0175">Coiled coil</keyword>
<dbReference type="Gene3D" id="2.120.10.80">
    <property type="entry name" value="Kelch-type beta propeller"/>
    <property type="match status" value="2"/>
</dbReference>
<gene>
    <name evidence="2" type="ORF">RFI_06200</name>
</gene>
<name>X6P073_RETFI</name>
<organism evidence="2 3">
    <name type="scientific">Reticulomyxa filosa</name>
    <dbReference type="NCBI Taxonomy" id="46433"/>
    <lineage>
        <taxon>Eukaryota</taxon>
        <taxon>Sar</taxon>
        <taxon>Rhizaria</taxon>
        <taxon>Retaria</taxon>
        <taxon>Foraminifera</taxon>
        <taxon>Monothalamids</taxon>
        <taxon>Reticulomyxidae</taxon>
        <taxon>Reticulomyxa</taxon>
    </lineage>
</organism>
<evidence type="ECO:0008006" key="4">
    <source>
        <dbReference type="Google" id="ProtNLM"/>
    </source>
</evidence>
<accession>X6P073</accession>
<dbReference type="InterPro" id="IPR015915">
    <property type="entry name" value="Kelch-typ_b-propeller"/>
</dbReference>
<feature type="coiled-coil region" evidence="1">
    <location>
        <begin position="332"/>
        <end position="359"/>
    </location>
</feature>
<evidence type="ECO:0000313" key="2">
    <source>
        <dbReference type="EMBL" id="ETO30917.1"/>
    </source>
</evidence>
<dbReference type="SUPFAM" id="SSF117281">
    <property type="entry name" value="Kelch motif"/>
    <property type="match status" value="1"/>
</dbReference>
<proteinExistence type="predicted"/>
<dbReference type="Proteomes" id="UP000023152">
    <property type="component" value="Unassembled WGS sequence"/>
</dbReference>
<evidence type="ECO:0000256" key="1">
    <source>
        <dbReference type="SAM" id="Coils"/>
    </source>
</evidence>
<comment type="caution">
    <text evidence="2">The sequence shown here is derived from an EMBL/GenBank/DDBJ whole genome shotgun (WGS) entry which is preliminary data.</text>
</comment>
<protein>
    <recommendedName>
        <fullName evidence="4">Kelch motif family protein</fullName>
    </recommendedName>
</protein>
<dbReference type="AlphaFoldDB" id="X6P073"/>
<feature type="non-terminal residue" evidence="2">
    <location>
        <position position="359"/>
    </location>
</feature>
<keyword evidence="3" id="KW-1185">Reference proteome</keyword>
<reference evidence="2 3" key="1">
    <citation type="journal article" date="2013" name="Curr. Biol.">
        <title>The Genome of the Foraminiferan Reticulomyxa filosa.</title>
        <authorList>
            <person name="Glockner G."/>
            <person name="Hulsmann N."/>
            <person name="Schleicher M."/>
            <person name="Noegel A.A."/>
            <person name="Eichinger L."/>
            <person name="Gallinger C."/>
            <person name="Pawlowski J."/>
            <person name="Sierra R."/>
            <person name="Euteneuer U."/>
            <person name="Pillet L."/>
            <person name="Moustafa A."/>
            <person name="Platzer M."/>
            <person name="Groth M."/>
            <person name="Szafranski K."/>
            <person name="Schliwa M."/>
        </authorList>
    </citation>
    <scope>NUCLEOTIDE SEQUENCE [LARGE SCALE GENOMIC DNA]</scope>
</reference>
<dbReference type="OrthoDB" id="432528at2759"/>